<feature type="transmembrane region" description="Helical" evidence="1">
    <location>
        <begin position="54"/>
        <end position="72"/>
    </location>
</feature>
<evidence type="ECO:0000256" key="1">
    <source>
        <dbReference type="SAM" id="Phobius"/>
    </source>
</evidence>
<evidence type="ECO:0000313" key="3">
    <source>
        <dbReference type="EMBL" id="ETD22274.1"/>
    </source>
</evidence>
<keyword evidence="1" id="KW-0472">Membrane</keyword>
<reference evidence="3 4" key="1">
    <citation type="submission" date="2013-10" db="EMBL/GenBank/DDBJ databases">
        <title>The Genome Sequence of Ruminococcus lactaris CC59_002D.</title>
        <authorList>
            <consortium name="The Broad Institute Genomics Platform"/>
            <person name="Earl A."/>
            <person name="Allen-Vercoe E."/>
            <person name="Daigneault M."/>
            <person name="Young S.K."/>
            <person name="Zeng Q."/>
            <person name="Gargeya S."/>
            <person name="Fitzgerald M."/>
            <person name="Abouelleil A."/>
            <person name="Alvarado L."/>
            <person name="Chapman S.B."/>
            <person name="Gainer-Dewar J."/>
            <person name="Goldberg J."/>
            <person name="Griggs A."/>
            <person name="Gujja S."/>
            <person name="Hansen M."/>
            <person name="Howarth C."/>
            <person name="Imamovic A."/>
            <person name="Ireland A."/>
            <person name="Larimer J."/>
            <person name="McCowan C."/>
            <person name="Murphy C."/>
            <person name="Pearson M."/>
            <person name="Poon T.W."/>
            <person name="Priest M."/>
            <person name="Roberts A."/>
            <person name="Saif S."/>
            <person name="Shea T."/>
            <person name="Sykes S."/>
            <person name="Wortman J."/>
            <person name="Nusbaum C."/>
            <person name="Birren B."/>
        </authorList>
    </citation>
    <scope>NUCLEOTIDE SEQUENCE [LARGE SCALE GENOMIC DNA]</scope>
    <source>
        <strain evidence="3 4">CC59_002D</strain>
    </source>
</reference>
<dbReference type="InterPro" id="IPR045528">
    <property type="entry name" value="DO-GTPase2"/>
</dbReference>
<feature type="transmembrane region" description="Helical" evidence="1">
    <location>
        <begin position="78"/>
        <end position="98"/>
    </location>
</feature>
<keyword evidence="1" id="KW-1133">Transmembrane helix</keyword>
<dbReference type="PATRIC" id="fig|1073376.3.peg.1376"/>
<organism evidence="3 4">
    <name type="scientific">[Ruminococcus] lactaris CC59_002D</name>
    <dbReference type="NCBI Taxonomy" id="1073376"/>
    <lineage>
        <taxon>Bacteria</taxon>
        <taxon>Bacillati</taxon>
        <taxon>Bacillota</taxon>
        <taxon>Clostridia</taxon>
        <taxon>Lachnospirales</taxon>
        <taxon>Lachnospiraceae</taxon>
        <taxon>Mediterraneibacter</taxon>
    </lineage>
</organism>
<protein>
    <recommendedName>
        <fullName evidence="2">Double-GTPase 2 domain-containing protein</fullName>
    </recommendedName>
</protein>
<dbReference type="AlphaFoldDB" id="V8C4H5"/>
<dbReference type="OrthoDB" id="2990125at2"/>
<sequence length="465" mass="51734">MAKPQPAKVSYFFGKGYTDLWNTIKESWSRNIHSAGDQFSLACEKGCFTMGGGMNLIAAISIFTFGSAITAFTTFAHIAVLFAFFAFIYIGFGLLWLIDRIYIMINKIKNACPNPDCQAPFLIPTYECPGCGEKHTNLVPSKYGILKRTCLCGTKLPTTFLNGRGQLKAYCPECGTALSGDTASRQYAFPVIGGPSVGKTCFINMAIDQMMSEVAPARSWEMSFISDTEEKDHALAMKSLNQGVRLMKTELNSLTAYQLMLKLPNEKIGRRIYVYDISGEMFSSSSDVQNNLAYSYANGFIFIIDPLTLNQFAMDVEDKVDLNAYGASSKDFEDILNIMLINLEKMFGLKDKDTLKRNLAVVINKVDIPTLEEKIGEIAAQQYLAENAETCKSYMDARDAVCRNFLEEYGAGNFVRTAEAKFKTVRYFTCSALGHNHEGQPYEGKNVVDPVMWLLQQADSSIKAE</sequence>
<dbReference type="Pfam" id="PF19993">
    <property type="entry name" value="DO-GTPase2"/>
    <property type="match status" value="1"/>
</dbReference>
<accession>V8C4H5</accession>
<feature type="domain" description="Double-GTPase 2" evidence="2">
    <location>
        <begin position="190"/>
        <end position="384"/>
    </location>
</feature>
<dbReference type="Proteomes" id="UP000018683">
    <property type="component" value="Unassembled WGS sequence"/>
</dbReference>
<dbReference type="STRING" id="1073376.HMPREF1202_01338"/>
<proteinExistence type="predicted"/>
<evidence type="ECO:0000313" key="4">
    <source>
        <dbReference type="Proteomes" id="UP000018683"/>
    </source>
</evidence>
<dbReference type="RefSeq" id="WP_023921837.1">
    <property type="nucleotide sequence ID" value="NZ_KI669408.1"/>
</dbReference>
<dbReference type="InterPro" id="IPR027417">
    <property type="entry name" value="P-loop_NTPase"/>
</dbReference>
<comment type="caution">
    <text evidence="3">The sequence shown here is derived from an EMBL/GenBank/DDBJ whole genome shotgun (WGS) entry which is preliminary data.</text>
</comment>
<name>V8C4H5_9FIRM</name>
<dbReference type="EMBL" id="AZJE01000017">
    <property type="protein sequence ID" value="ETD22274.1"/>
    <property type="molecule type" value="Genomic_DNA"/>
</dbReference>
<gene>
    <name evidence="3" type="ORF">HMPREF1202_01338</name>
</gene>
<keyword evidence="1" id="KW-0812">Transmembrane</keyword>
<dbReference type="Gene3D" id="3.40.50.300">
    <property type="entry name" value="P-loop containing nucleotide triphosphate hydrolases"/>
    <property type="match status" value="1"/>
</dbReference>
<evidence type="ECO:0000259" key="2">
    <source>
        <dbReference type="Pfam" id="PF19993"/>
    </source>
</evidence>
<dbReference type="SUPFAM" id="SSF52540">
    <property type="entry name" value="P-loop containing nucleoside triphosphate hydrolases"/>
    <property type="match status" value="1"/>
</dbReference>
<dbReference type="HOGENOM" id="CLU_033427_0_0_9"/>